<evidence type="ECO:0000259" key="5">
    <source>
        <dbReference type="PROSITE" id="PS50977"/>
    </source>
</evidence>
<dbReference type="PROSITE" id="PS50977">
    <property type="entry name" value="HTH_TETR_2"/>
    <property type="match status" value="1"/>
</dbReference>
<proteinExistence type="predicted"/>
<dbReference type="InterPro" id="IPR036271">
    <property type="entry name" value="Tet_transcr_reg_TetR-rel_C_sf"/>
</dbReference>
<reference evidence="7" key="1">
    <citation type="submission" date="2019-09" db="EMBL/GenBank/DDBJ databases">
        <title>Mumia zhuanghuii sp. nov. isolated from the intestinal contents of plateau pika (Ochotona curzoniae) in the Qinghai-Tibet plateau of China.</title>
        <authorList>
            <person name="Tian Z."/>
        </authorList>
    </citation>
    <scope>NUCLEOTIDE SEQUENCE [LARGE SCALE GENOMIC DNA]</scope>
    <source>
        <strain evidence="7">JCM 30598</strain>
    </source>
</reference>
<feature type="DNA-binding region" description="H-T-H motif" evidence="4">
    <location>
        <begin position="37"/>
        <end position="56"/>
    </location>
</feature>
<dbReference type="EMBL" id="VYSA01000004">
    <property type="protein sequence ID" value="KAA9105864.1"/>
    <property type="molecule type" value="Genomic_DNA"/>
</dbReference>
<dbReference type="Pfam" id="PF00440">
    <property type="entry name" value="TetR_N"/>
    <property type="match status" value="1"/>
</dbReference>
<dbReference type="InterPro" id="IPR050109">
    <property type="entry name" value="HTH-type_TetR-like_transc_reg"/>
</dbReference>
<comment type="caution">
    <text evidence="6">The sequence shown here is derived from an EMBL/GenBank/DDBJ whole genome shotgun (WGS) entry which is preliminary data.</text>
</comment>
<dbReference type="Gene3D" id="1.10.10.60">
    <property type="entry name" value="Homeodomain-like"/>
    <property type="match status" value="1"/>
</dbReference>
<dbReference type="SUPFAM" id="SSF48498">
    <property type="entry name" value="Tetracyclin repressor-like, C-terminal domain"/>
    <property type="match status" value="1"/>
</dbReference>
<evidence type="ECO:0000313" key="7">
    <source>
        <dbReference type="Proteomes" id="UP000325827"/>
    </source>
</evidence>
<feature type="domain" description="HTH tetR-type" evidence="5">
    <location>
        <begin position="14"/>
        <end position="74"/>
    </location>
</feature>
<organism evidence="6 7">
    <name type="scientific">Microbacterium rhizomatis</name>
    <dbReference type="NCBI Taxonomy" id="1631477"/>
    <lineage>
        <taxon>Bacteria</taxon>
        <taxon>Bacillati</taxon>
        <taxon>Actinomycetota</taxon>
        <taxon>Actinomycetes</taxon>
        <taxon>Micrococcales</taxon>
        <taxon>Microbacteriaceae</taxon>
        <taxon>Microbacterium</taxon>
    </lineage>
</organism>
<sequence length="200" mass="21652">MPRIGARTLSEHNARTWDALGRAFDLLLATRAFDEITFGEIAAEAGIARNTIYNYAPDKVALLLAVTTRASEELQAAVHAVSDQPDMSASRKLHDVIGLLLSSFARDAHRAFVLYQYASKRSDRSNPVTLPLVQIQERIAQVLSEGMEAGEFRADLAPATDVVLLSGLVEAGVQMVVHDPSQINSAIDRTSALVLAAVTR</sequence>
<evidence type="ECO:0000256" key="4">
    <source>
        <dbReference type="PROSITE-ProRule" id="PRU00335"/>
    </source>
</evidence>
<keyword evidence="1" id="KW-0805">Transcription regulation</keyword>
<dbReference type="SUPFAM" id="SSF46689">
    <property type="entry name" value="Homeodomain-like"/>
    <property type="match status" value="1"/>
</dbReference>
<dbReference type="GO" id="GO:0003700">
    <property type="term" value="F:DNA-binding transcription factor activity"/>
    <property type="evidence" value="ECO:0007669"/>
    <property type="project" value="TreeGrafter"/>
</dbReference>
<gene>
    <name evidence="6" type="ORF">F6B43_15975</name>
</gene>
<dbReference type="GO" id="GO:0000976">
    <property type="term" value="F:transcription cis-regulatory region binding"/>
    <property type="evidence" value="ECO:0007669"/>
    <property type="project" value="TreeGrafter"/>
</dbReference>
<accession>A0A5J5IXB1</accession>
<keyword evidence="7" id="KW-1185">Reference proteome</keyword>
<dbReference type="PANTHER" id="PTHR30055">
    <property type="entry name" value="HTH-TYPE TRANSCRIPTIONAL REGULATOR RUTR"/>
    <property type="match status" value="1"/>
</dbReference>
<dbReference type="InterPro" id="IPR001647">
    <property type="entry name" value="HTH_TetR"/>
</dbReference>
<evidence type="ECO:0000256" key="3">
    <source>
        <dbReference type="ARBA" id="ARBA00023163"/>
    </source>
</evidence>
<evidence type="ECO:0000256" key="1">
    <source>
        <dbReference type="ARBA" id="ARBA00023015"/>
    </source>
</evidence>
<dbReference type="RefSeq" id="WP_150450006.1">
    <property type="nucleotide sequence ID" value="NZ_VYSA01000004.1"/>
</dbReference>
<dbReference type="AlphaFoldDB" id="A0A5J5IXB1"/>
<evidence type="ECO:0000313" key="6">
    <source>
        <dbReference type="EMBL" id="KAA9105864.1"/>
    </source>
</evidence>
<keyword evidence="3" id="KW-0804">Transcription</keyword>
<evidence type="ECO:0000256" key="2">
    <source>
        <dbReference type="ARBA" id="ARBA00023125"/>
    </source>
</evidence>
<dbReference type="Gene3D" id="1.10.357.10">
    <property type="entry name" value="Tetracycline Repressor, domain 2"/>
    <property type="match status" value="1"/>
</dbReference>
<keyword evidence="2 4" id="KW-0238">DNA-binding</keyword>
<dbReference type="InterPro" id="IPR009057">
    <property type="entry name" value="Homeodomain-like_sf"/>
</dbReference>
<name>A0A5J5IXB1_9MICO</name>
<dbReference type="OrthoDB" id="4709704at2"/>
<dbReference type="PANTHER" id="PTHR30055:SF234">
    <property type="entry name" value="HTH-TYPE TRANSCRIPTIONAL REGULATOR BETI"/>
    <property type="match status" value="1"/>
</dbReference>
<protein>
    <submittedName>
        <fullName evidence="6">TetR/AcrR family transcriptional regulator</fullName>
    </submittedName>
</protein>
<dbReference type="Proteomes" id="UP000325827">
    <property type="component" value="Unassembled WGS sequence"/>
</dbReference>